<dbReference type="AlphaFoldDB" id="A0A6J4VL29"/>
<dbReference type="PROSITE" id="PS50076">
    <property type="entry name" value="DNAJ_2"/>
    <property type="match status" value="1"/>
</dbReference>
<dbReference type="InterPro" id="IPR001623">
    <property type="entry name" value="DnaJ_domain"/>
</dbReference>
<feature type="domain" description="J" evidence="2">
    <location>
        <begin position="24"/>
        <end position="90"/>
    </location>
</feature>
<dbReference type="EMBL" id="CADCWO010000145">
    <property type="protein sequence ID" value="CAA9578962.1"/>
    <property type="molecule type" value="Genomic_DNA"/>
</dbReference>
<keyword evidence="1" id="KW-0472">Membrane</keyword>
<dbReference type="Pfam" id="PF00226">
    <property type="entry name" value="DnaJ"/>
    <property type="match status" value="1"/>
</dbReference>
<dbReference type="SMART" id="SM00271">
    <property type="entry name" value="DnaJ"/>
    <property type="match status" value="1"/>
</dbReference>
<protein>
    <submittedName>
        <fullName evidence="3">DnaJ protein</fullName>
    </submittedName>
</protein>
<dbReference type="Gene3D" id="1.10.287.110">
    <property type="entry name" value="DnaJ domain"/>
    <property type="match status" value="1"/>
</dbReference>
<dbReference type="InterPro" id="IPR050817">
    <property type="entry name" value="DjlA_DnaK_co-chaperone"/>
</dbReference>
<dbReference type="PANTHER" id="PTHR24074">
    <property type="entry name" value="CO-CHAPERONE PROTEIN DJLA"/>
    <property type="match status" value="1"/>
</dbReference>
<reference evidence="3" key="1">
    <citation type="submission" date="2020-02" db="EMBL/GenBank/DDBJ databases">
        <authorList>
            <person name="Meier V. D."/>
        </authorList>
    </citation>
    <scope>NUCLEOTIDE SEQUENCE</scope>
    <source>
        <strain evidence="3">AVDCRST_MAG81</strain>
    </source>
</reference>
<sequence>MTDNKAAPDNSKSWKTVSPSLGSTYYTMLGLTPSASVQDIRRAYRDMSKRYHPDTTDLPSALATEKFQQLNAAYATLSSPERRLVYDQKIGFSRVHVIQASQPMAGSASFKPLRSSAYIDASDRSLSPGELFALFILGATFLACLLLAITIGLTGGDTVWQSRDLTSPPNEPVLIQQEPLSRQPQQVASGLNSSAPNEVIRTKYLQTGL</sequence>
<name>A0A6J4VL29_9CYAN</name>
<dbReference type="PRINTS" id="PR00625">
    <property type="entry name" value="JDOMAIN"/>
</dbReference>
<feature type="transmembrane region" description="Helical" evidence="1">
    <location>
        <begin position="131"/>
        <end position="153"/>
    </location>
</feature>
<accession>A0A6J4VL29</accession>
<organism evidence="3">
    <name type="scientific">uncultured Synechococcales cyanobacterium</name>
    <dbReference type="NCBI Taxonomy" id="1936017"/>
    <lineage>
        <taxon>Bacteria</taxon>
        <taxon>Bacillati</taxon>
        <taxon>Cyanobacteriota</taxon>
        <taxon>Cyanophyceae</taxon>
        <taxon>Synechococcales</taxon>
        <taxon>environmental samples</taxon>
    </lineage>
</organism>
<dbReference type="SUPFAM" id="SSF46565">
    <property type="entry name" value="Chaperone J-domain"/>
    <property type="match status" value="1"/>
</dbReference>
<keyword evidence="1" id="KW-0812">Transmembrane</keyword>
<dbReference type="InterPro" id="IPR036869">
    <property type="entry name" value="J_dom_sf"/>
</dbReference>
<evidence type="ECO:0000256" key="1">
    <source>
        <dbReference type="SAM" id="Phobius"/>
    </source>
</evidence>
<gene>
    <name evidence="3" type="ORF">AVDCRST_MAG81-2702</name>
</gene>
<dbReference type="CDD" id="cd06257">
    <property type="entry name" value="DnaJ"/>
    <property type="match status" value="1"/>
</dbReference>
<proteinExistence type="predicted"/>
<evidence type="ECO:0000259" key="2">
    <source>
        <dbReference type="PROSITE" id="PS50076"/>
    </source>
</evidence>
<keyword evidence="1" id="KW-1133">Transmembrane helix</keyword>
<evidence type="ECO:0000313" key="3">
    <source>
        <dbReference type="EMBL" id="CAA9578962.1"/>
    </source>
</evidence>